<protein>
    <submittedName>
        <fullName evidence="1">Uncharacterized protein</fullName>
    </submittedName>
</protein>
<evidence type="ECO:0000313" key="1">
    <source>
        <dbReference type="EMBL" id="CAH0365301.1"/>
    </source>
</evidence>
<name>A0A8J2S8H3_9STRA</name>
<keyword evidence="2" id="KW-1185">Reference proteome</keyword>
<gene>
    <name evidence="1" type="ORF">PECAL_1P17340</name>
</gene>
<accession>A0A8J2S8H3</accession>
<comment type="caution">
    <text evidence="1">The sequence shown here is derived from an EMBL/GenBank/DDBJ whole genome shotgun (WGS) entry which is preliminary data.</text>
</comment>
<feature type="non-terminal residue" evidence="1">
    <location>
        <position position="1"/>
    </location>
</feature>
<dbReference type="Proteomes" id="UP000789595">
    <property type="component" value="Unassembled WGS sequence"/>
</dbReference>
<proteinExistence type="predicted"/>
<dbReference type="EMBL" id="CAKKNE010000001">
    <property type="protein sequence ID" value="CAH0365301.1"/>
    <property type="molecule type" value="Genomic_DNA"/>
</dbReference>
<sequence>ARNLGARCLKSSSERAAARRRQGRAAVEKRGVGDRILNEWCASFVSSEIEWVTPFDEFWGCERADCGLSFYPSCSAILRRRGPHSVRYRAGEGASKGCCSQMGHFLATPTSARNAPSATPGDRARARHCVSGLFCVRDDPAEIAGCQLRRFV</sequence>
<evidence type="ECO:0000313" key="2">
    <source>
        <dbReference type="Proteomes" id="UP000789595"/>
    </source>
</evidence>
<reference evidence="1" key="1">
    <citation type="submission" date="2021-11" db="EMBL/GenBank/DDBJ databases">
        <authorList>
            <consortium name="Genoscope - CEA"/>
            <person name="William W."/>
        </authorList>
    </citation>
    <scope>NUCLEOTIDE SEQUENCE</scope>
</reference>
<dbReference type="AlphaFoldDB" id="A0A8J2S8H3"/>
<organism evidence="1 2">
    <name type="scientific">Pelagomonas calceolata</name>
    <dbReference type="NCBI Taxonomy" id="35677"/>
    <lineage>
        <taxon>Eukaryota</taxon>
        <taxon>Sar</taxon>
        <taxon>Stramenopiles</taxon>
        <taxon>Ochrophyta</taxon>
        <taxon>Pelagophyceae</taxon>
        <taxon>Pelagomonadales</taxon>
        <taxon>Pelagomonadaceae</taxon>
        <taxon>Pelagomonas</taxon>
    </lineage>
</organism>